<gene>
    <name evidence="1" type="ORF">HNQ92_000560</name>
</gene>
<dbReference type="AlphaFoldDB" id="A0A840TRU1"/>
<dbReference type="RefSeq" id="WP_184170589.1">
    <property type="nucleotide sequence ID" value="NZ_JACHGF010000001.1"/>
</dbReference>
<dbReference type="Pfam" id="PF11138">
    <property type="entry name" value="DUF2911"/>
    <property type="match status" value="1"/>
</dbReference>
<proteinExistence type="predicted"/>
<evidence type="ECO:0000313" key="2">
    <source>
        <dbReference type="Proteomes" id="UP000557307"/>
    </source>
</evidence>
<evidence type="ECO:0000313" key="1">
    <source>
        <dbReference type="EMBL" id="MBB5282439.1"/>
    </source>
</evidence>
<sequence length="180" mass="20415">MKKPLLIVLILVVVALVAFLGLRSYTKSFSPEAVAEYNKNGLQVAVQYSRPSKKSRLIFGREQDNALVPYDKVWRTGANEATTIQFAQDVLFAGKPVKAGQYTLWTIPGPARWKVILNREVGQWGTNYNDGQDLFRSDVDIRIQPKVAEKFAIYFEDQPEGTAMILQWDQTEVIVPIRPK</sequence>
<name>A0A840TRU1_9BACT</name>
<reference evidence="1 2" key="1">
    <citation type="submission" date="2020-08" db="EMBL/GenBank/DDBJ databases">
        <title>Genomic Encyclopedia of Type Strains, Phase IV (KMG-IV): sequencing the most valuable type-strain genomes for metagenomic binning, comparative biology and taxonomic classification.</title>
        <authorList>
            <person name="Goeker M."/>
        </authorList>
    </citation>
    <scope>NUCLEOTIDE SEQUENCE [LARGE SCALE GENOMIC DNA]</scope>
    <source>
        <strain evidence="1 2">DSM 105074</strain>
    </source>
</reference>
<evidence type="ECO:0008006" key="3">
    <source>
        <dbReference type="Google" id="ProtNLM"/>
    </source>
</evidence>
<accession>A0A840TRU1</accession>
<dbReference type="InterPro" id="IPR021314">
    <property type="entry name" value="DUF2911"/>
</dbReference>
<protein>
    <recommendedName>
        <fullName evidence="3">DUF2911 domain-containing protein</fullName>
    </recommendedName>
</protein>
<organism evidence="1 2">
    <name type="scientific">Rhabdobacter roseus</name>
    <dbReference type="NCBI Taxonomy" id="1655419"/>
    <lineage>
        <taxon>Bacteria</taxon>
        <taxon>Pseudomonadati</taxon>
        <taxon>Bacteroidota</taxon>
        <taxon>Cytophagia</taxon>
        <taxon>Cytophagales</taxon>
        <taxon>Cytophagaceae</taxon>
        <taxon>Rhabdobacter</taxon>
    </lineage>
</organism>
<dbReference type="EMBL" id="JACHGF010000001">
    <property type="protein sequence ID" value="MBB5282439.1"/>
    <property type="molecule type" value="Genomic_DNA"/>
</dbReference>
<dbReference type="Proteomes" id="UP000557307">
    <property type="component" value="Unassembled WGS sequence"/>
</dbReference>
<comment type="caution">
    <text evidence="1">The sequence shown here is derived from an EMBL/GenBank/DDBJ whole genome shotgun (WGS) entry which is preliminary data.</text>
</comment>
<keyword evidence="2" id="KW-1185">Reference proteome</keyword>